<feature type="region of interest" description="Disordered" evidence="1">
    <location>
        <begin position="209"/>
        <end position="271"/>
    </location>
</feature>
<organism evidence="2 3">
    <name type="scientific">Tanacetum coccineum</name>
    <dbReference type="NCBI Taxonomy" id="301880"/>
    <lineage>
        <taxon>Eukaryota</taxon>
        <taxon>Viridiplantae</taxon>
        <taxon>Streptophyta</taxon>
        <taxon>Embryophyta</taxon>
        <taxon>Tracheophyta</taxon>
        <taxon>Spermatophyta</taxon>
        <taxon>Magnoliopsida</taxon>
        <taxon>eudicotyledons</taxon>
        <taxon>Gunneridae</taxon>
        <taxon>Pentapetalae</taxon>
        <taxon>asterids</taxon>
        <taxon>campanulids</taxon>
        <taxon>Asterales</taxon>
        <taxon>Asteraceae</taxon>
        <taxon>Asteroideae</taxon>
        <taxon>Anthemideae</taxon>
        <taxon>Anthemidinae</taxon>
        <taxon>Tanacetum</taxon>
    </lineage>
</organism>
<feature type="compositionally biased region" description="Basic residues" evidence="1">
    <location>
        <begin position="249"/>
        <end position="271"/>
    </location>
</feature>
<reference evidence="2" key="1">
    <citation type="journal article" date="2022" name="Int. J. Mol. Sci.">
        <title>Draft Genome of Tanacetum Coccineum: Genomic Comparison of Closely Related Tanacetum-Family Plants.</title>
        <authorList>
            <person name="Yamashiro T."/>
            <person name="Shiraishi A."/>
            <person name="Nakayama K."/>
            <person name="Satake H."/>
        </authorList>
    </citation>
    <scope>NUCLEOTIDE SEQUENCE</scope>
</reference>
<dbReference type="Proteomes" id="UP001151760">
    <property type="component" value="Unassembled WGS sequence"/>
</dbReference>
<name>A0ABQ5F2J3_9ASTR</name>
<reference evidence="2" key="2">
    <citation type="submission" date="2022-01" db="EMBL/GenBank/DDBJ databases">
        <authorList>
            <person name="Yamashiro T."/>
            <person name="Shiraishi A."/>
            <person name="Satake H."/>
            <person name="Nakayama K."/>
        </authorList>
    </citation>
    <scope>NUCLEOTIDE SEQUENCE</scope>
</reference>
<dbReference type="EMBL" id="BQNB010016925">
    <property type="protein sequence ID" value="GJT57374.1"/>
    <property type="molecule type" value="Genomic_DNA"/>
</dbReference>
<sequence length="271" mass="31095">MPATPSPSTVCINLQEIWCRSEILSVSSPNEPKSVSYRYVKLHMSKLLRIVVYTIPSFPYSSNHSNDLEMGLLFVLTRTLVFCSVEWIRRIGNPGAAALYPPHWKVRAGGQYLLRNFVLRSSQVVIEPDGDLDSSRLSVLRSFQDDRNSRSGSLKGVNGSLVELLVMHYLKQGINNQEEKRDEKKRLNHLKQDQTMLVLKRFSERKKVFRERKKTGKIHAKRDGYSRKDKKKAKNKQNRVRDGKDKVKSKPKSVKVKKSTGKSTPKKSKVK</sequence>
<protein>
    <submittedName>
        <fullName evidence="2">Uncharacterized protein</fullName>
    </submittedName>
</protein>
<accession>A0ABQ5F2J3</accession>
<evidence type="ECO:0000256" key="1">
    <source>
        <dbReference type="SAM" id="MobiDB-lite"/>
    </source>
</evidence>
<keyword evidence="3" id="KW-1185">Reference proteome</keyword>
<evidence type="ECO:0000313" key="3">
    <source>
        <dbReference type="Proteomes" id="UP001151760"/>
    </source>
</evidence>
<feature type="compositionally biased region" description="Basic residues" evidence="1">
    <location>
        <begin position="209"/>
        <end position="220"/>
    </location>
</feature>
<feature type="compositionally biased region" description="Basic and acidic residues" evidence="1">
    <location>
        <begin position="239"/>
        <end position="248"/>
    </location>
</feature>
<gene>
    <name evidence="2" type="ORF">Tco_0992428</name>
</gene>
<feature type="compositionally biased region" description="Basic residues" evidence="1">
    <location>
        <begin position="228"/>
        <end position="238"/>
    </location>
</feature>
<proteinExistence type="predicted"/>
<comment type="caution">
    <text evidence="2">The sequence shown here is derived from an EMBL/GenBank/DDBJ whole genome shotgun (WGS) entry which is preliminary data.</text>
</comment>
<evidence type="ECO:0000313" key="2">
    <source>
        <dbReference type="EMBL" id="GJT57374.1"/>
    </source>
</evidence>